<comment type="similarity">
    <text evidence="2">Belongs to the RecA family. DMC1 subfamily.</text>
</comment>
<evidence type="ECO:0000256" key="2">
    <source>
        <dbReference type="ARBA" id="ARBA00008897"/>
    </source>
</evidence>
<reference evidence="12 13" key="1">
    <citation type="journal article" date="2018" name="IMA Fungus">
        <title>IMA Genome-F 9: Draft genome sequence of Annulohypoxylon stygium, Aspergillus mulundensis, Berkeleyomyces basicola (syn. Thielaviopsis basicola), Ceratocystis smalleyi, two Cercospora beticola strains, Coleophoma cylindrospora, Fusarium fracticaudum, Phialophora cf. hyalina, and Morchella septimelata.</title>
        <authorList>
            <person name="Wingfield B.D."/>
            <person name="Bills G.F."/>
            <person name="Dong Y."/>
            <person name="Huang W."/>
            <person name="Nel W.J."/>
            <person name="Swalarsk-Parry B.S."/>
            <person name="Vaghefi N."/>
            <person name="Wilken P.M."/>
            <person name="An Z."/>
            <person name="de Beer Z.W."/>
            <person name="De Vos L."/>
            <person name="Chen L."/>
            <person name="Duong T.A."/>
            <person name="Gao Y."/>
            <person name="Hammerbacher A."/>
            <person name="Kikkert J.R."/>
            <person name="Li Y."/>
            <person name="Li H."/>
            <person name="Li K."/>
            <person name="Li Q."/>
            <person name="Liu X."/>
            <person name="Ma X."/>
            <person name="Naidoo K."/>
            <person name="Pethybridge S.J."/>
            <person name="Sun J."/>
            <person name="Steenkamp E.T."/>
            <person name="van der Nest M.A."/>
            <person name="van Wyk S."/>
            <person name="Wingfield M.J."/>
            <person name="Xiong C."/>
            <person name="Yue Q."/>
            <person name="Zhang X."/>
        </authorList>
    </citation>
    <scope>NUCLEOTIDE SEQUENCE [LARGE SCALE GENOMIC DNA]</scope>
    <source>
        <strain evidence="12 13">DSM 5745</strain>
    </source>
</reference>
<proteinExistence type="inferred from homology"/>
<dbReference type="SMART" id="SM00382">
    <property type="entry name" value="AAA"/>
    <property type="match status" value="1"/>
</dbReference>
<dbReference type="CDD" id="cd12293">
    <property type="entry name" value="dRRM_Rrp7p"/>
    <property type="match status" value="1"/>
</dbReference>
<comment type="subcellular location">
    <subcellularLocation>
        <location evidence="1">Nucleus</location>
    </subcellularLocation>
</comment>
<dbReference type="InterPro" id="IPR003593">
    <property type="entry name" value="AAA+_ATPase"/>
</dbReference>
<dbReference type="Pfam" id="PF08423">
    <property type="entry name" value="Rad51"/>
    <property type="match status" value="1"/>
</dbReference>
<dbReference type="PROSITE" id="PS50162">
    <property type="entry name" value="RECA_2"/>
    <property type="match status" value="1"/>
</dbReference>
<keyword evidence="7" id="KW-0469">Meiosis</keyword>
<comment type="caution">
    <text evidence="12">The sequence shown here is derived from an EMBL/GenBank/DDBJ whole genome shotgun (WGS) entry which is preliminary data.</text>
</comment>
<dbReference type="NCBIfam" id="NF003301">
    <property type="entry name" value="PRK04301.1"/>
    <property type="match status" value="1"/>
</dbReference>
<keyword evidence="3 9" id="KW-0547">Nucleotide-binding</keyword>
<gene>
    <name evidence="12" type="ORF">DSM5745_10749</name>
</gene>
<dbReference type="Proteomes" id="UP000256690">
    <property type="component" value="Unassembled WGS sequence"/>
</dbReference>
<dbReference type="PANTHER" id="PTHR22942">
    <property type="entry name" value="RECA/RAD51/RADA DNA STRAND-PAIRING FAMILY MEMBER"/>
    <property type="match status" value="1"/>
</dbReference>
<dbReference type="STRING" id="1810919.A0A3D8QHQ5"/>
<dbReference type="InterPro" id="IPR027417">
    <property type="entry name" value="P-loop_NTPase"/>
</dbReference>
<dbReference type="Gene3D" id="1.10.150.20">
    <property type="entry name" value="5' to 3' exonuclease, C-terminal subdomain"/>
    <property type="match status" value="1"/>
</dbReference>
<evidence type="ECO:0008006" key="14">
    <source>
        <dbReference type="Google" id="ProtNLM"/>
    </source>
</evidence>
<protein>
    <recommendedName>
        <fullName evidence="14">Meiotic recombination protein dmc1</fullName>
    </recommendedName>
</protein>
<dbReference type="InterPro" id="IPR011940">
    <property type="entry name" value="Dmc1"/>
</dbReference>
<dbReference type="CDD" id="cd12950">
    <property type="entry name" value="RRP7_Rrp7p"/>
    <property type="match status" value="1"/>
</dbReference>
<feature type="domain" description="RecA family profile 2" evidence="11">
    <location>
        <begin position="241"/>
        <end position="305"/>
    </location>
</feature>
<dbReference type="InterPro" id="IPR024326">
    <property type="entry name" value="RRP7_C"/>
</dbReference>
<dbReference type="GeneID" id="38121119"/>
<evidence type="ECO:0000259" key="10">
    <source>
        <dbReference type="PROSITE" id="PS50162"/>
    </source>
</evidence>
<keyword evidence="6" id="KW-0539">Nucleus</keyword>
<dbReference type="GO" id="GO:0140664">
    <property type="term" value="F:ATP-dependent DNA damage sensor activity"/>
    <property type="evidence" value="ECO:0007669"/>
    <property type="project" value="InterPro"/>
</dbReference>
<evidence type="ECO:0000313" key="13">
    <source>
        <dbReference type="Proteomes" id="UP000256690"/>
    </source>
</evidence>
<evidence type="ECO:0000256" key="6">
    <source>
        <dbReference type="ARBA" id="ARBA00023242"/>
    </source>
</evidence>
<keyword evidence="8" id="KW-0131">Cell cycle</keyword>
<dbReference type="InterPro" id="IPR040447">
    <property type="entry name" value="RRM_Rrp7"/>
</dbReference>
<dbReference type="GO" id="GO:0005524">
    <property type="term" value="F:ATP binding"/>
    <property type="evidence" value="ECO:0007669"/>
    <property type="project" value="UniProtKB-KW"/>
</dbReference>
<dbReference type="GO" id="GO:0000150">
    <property type="term" value="F:DNA strand exchange activity"/>
    <property type="evidence" value="ECO:0007669"/>
    <property type="project" value="InterPro"/>
</dbReference>
<dbReference type="PROSITE" id="PS50163">
    <property type="entry name" value="RECA_3"/>
    <property type="match status" value="1"/>
</dbReference>
<dbReference type="GO" id="GO:0000730">
    <property type="term" value="P:DNA recombinase assembly"/>
    <property type="evidence" value="ECO:0007669"/>
    <property type="project" value="TreeGrafter"/>
</dbReference>
<organism evidence="12 13">
    <name type="scientific">Aspergillus mulundensis</name>
    <dbReference type="NCBI Taxonomy" id="1810919"/>
    <lineage>
        <taxon>Eukaryota</taxon>
        <taxon>Fungi</taxon>
        <taxon>Dikarya</taxon>
        <taxon>Ascomycota</taxon>
        <taxon>Pezizomycotina</taxon>
        <taxon>Eurotiomycetes</taxon>
        <taxon>Eurotiomycetidae</taxon>
        <taxon>Eurotiales</taxon>
        <taxon>Aspergillaceae</taxon>
        <taxon>Aspergillus</taxon>
        <taxon>Aspergillus subgen. Nidulantes</taxon>
    </lineage>
</organism>
<dbReference type="NCBIfam" id="TIGR02238">
    <property type="entry name" value="recomb_DMC1"/>
    <property type="match status" value="1"/>
</dbReference>
<feature type="domain" description="RecA family profile 1" evidence="10">
    <location>
        <begin position="63"/>
        <end position="234"/>
    </location>
</feature>
<dbReference type="EMBL" id="PVWQ01000017">
    <property type="protein sequence ID" value="RDW61251.1"/>
    <property type="molecule type" value="Genomic_DNA"/>
</dbReference>
<dbReference type="Pfam" id="PF17799">
    <property type="entry name" value="RRM_Rrp7"/>
    <property type="match status" value="1"/>
</dbReference>
<dbReference type="Pfam" id="PF12923">
    <property type="entry name" value="RRP7"/>
    <property type="match status" value="1"/>
</dbReference>
<dbReference type="GO" id="GO:0042148">
    <property type="term" value="P:DNA strand invasion"/>
    <property type="evidence" value="ECO:0007669"/>
    <property type="project" value="TreeGrafter"/>
</dbReference>
<evidence type="ECO:0000256" key="3">
    <source>
        <dbReference type="ARBA" id="ARBA00022741"/>
    </source>
</evidence>
<keyword evidence="5" id="KW-0238">DNA-binding</keyword>
<evidence type="ECO:0000256" key="8">
    <source>
        <dbReference type="ARBA" id="ARBA00023306"/>
    </source>
</evidence>
<evidence type="ECO:0000256" key="9">
    <source>
        <dbReference type="RuleBase" id="RU003422"/>
    </source>
</evidence>
<dbReference type="GO" id="GO:0000709">
    <property type="term" value="P:meiotic joint molecule formation"/>
    <property type="evidence" value="ECO:0007669"/>
    <property type="project" value="UniProtKB-ARBA"/>
</dbReference>
<dbReference type="GO" id="GO:0000794">
    <property type="term" value="C:condensed nuclear chromosome"/>
    <property type="evidence" value="ECO:0007669"/>
    <property type="project" value="TreeGrafter"/>
</dbReference>
<dbReference type="InterPro" id="IPR013632">
    <property type="entry name" value="Rad51_C"/>
</dbReference>
<dbReference type="GO" id="GO:0006312">
    <property type="term" value="P:mitotic recombination"/>
    <property type="evidence" value="ECO:0007669"/>
    <property type="project" value="TreeGrafter"/>
</dbReference>
<dbReference type="RefSeq" id="XP_026598783.1">
    <property type="nucleotide sequence ID" value="XM_026752765.1"/>
</dbReference>
<dbReference type="FunFam" id="3.40.50.300:FF:000239">
    <property type="entry name" value="Meiotic recombination protein DMC1"/>
    <property type="match status" value="1"/>
</dbReference>
<evidence type="ECO:0000259" key="11">
    <source>
        <dbReference type="PROSITE" id="PS50163"/>
    </source>
</evidence>
<evidence type="ECO:0000256" key="4">
    <source>
        <dbReference type="ARBA" id="ARBA00022840"/>
    </source>
</evidence>
<accession>A0A3D8QHQ5</accession>
<dbReference type="Gene3D" id="3.40.50.300">
    <property type="entry name" value="P-loop containing nucleotide triphosphate hydrolases"/>
    <property type="match status" value="1"/>
</dbReference>
<dbReference type="AlphaFoldDB" id="A0A3D8QHQ5"/>
<dbReference type="GO" id="GO:0070192">
    <property type="term" value="P:chromosome organization involved in meiotic cell cycle"/>
    <property type="evidence" value="ECO:0007669"/>
    <property type="project" value="TreeGrafter"/>
</dbReference>
<dbReference type="InterPro" id="IPR020588">
    <property type="entry name" value="RecA_ATP-bd"/>
</dbReference>
<dbReference type="PANTHER" id="PTHR22942:SF30">
    <property type="entry name" value="MEIOTIC RECOMBINATION PROTEIN DMC1_LIM15 HOMOLOG"/>
    <property type="match status" value="1"/>
</dbReference>
<dbReference type="CDD" id="cd19514">
    <property type="entry name" value="DMC1"/>
    <property type="match status" value="1"/>
</dbReference>
<dbReference type="GO" id="GO:0003690">
    <property type="term" value="F:double-stranded DNA binding"/>
    <property type="evidence" value="ECO:0007669"/>
    <property type="project" value="TreeGrafter"/>
</dbReference>
<keyword evidence="4 9" id="KW-0067">ATP-binding</keyword>
<dbReference type="GO" id="GO:0003697">
    <property type="term" value="F:single-stranded DNA binding"/>
    <property type="evidence" value="ECO:0007669"/>
    <property type="project" value="TreeGrafter"/>
</dbReference>
<name>A0A3D8QHQ5_9EURO</name>
<evidence type="ECO:0000256" key="5">
    <source>
        <dbReference type="ARBA" id="ARBA00023125"/>
    </source>
</evidence>
<evidence type="ECO:0000313" key="12">
    <source>
        <dbReference type="EMBL" id="RDW61251.1"/>
    </source>
</evidence>
<evidence type="ECO:0000256" key="7">
    <source>
        <dbReference type="ARBA" id="ARBA00023254"/>
    </source>
</evidence>
<keyword evidence="13" id="KW-1185">Reference proteome</keyword>
<dbReference type="SUPFAM" id="SSF52540">
    <property type="entry name" value="P-loop containing nucleoside triphosphate hydrolases"/>
    <property type="match status" value="1"/>
</dbReference>
<sequence>MPASEASDEFGDDSIHGATRKTLLKIKGFSEIKVEKIKEAINKCLPSASGFITAMELSHQRKRVVHISTGSKQFDSILGGGFQSMSISEVFGEFRCGKTQLSHTMSVIAQLPRDMGGAEGKVAYIDTEGTFRPERIGQIAERFGVDPDSAKENIAYARALNSEHQLELLNTLSKEFVGGEYRLLIIDSIMNCFRVDFCGRGELADRQQKLNQFLMKLAHMAEEFNVCVLMTNQVQSDPGASALFAGADGRKPVGGHVLAHASTTRVLLRKGRGEERVAKIQDSPDCPEREATYVITNGGINDPDKHYDHNAIYAQSEPINASCSKISARYLHLIFEDKFRRIVINNLDFNIKKRHSKEAKMKKEIEIAGYTALPLNLQSTPAFSTPATHYLYLRPHEPRISDADTPRSLFLVNTPIDTTDTHIRHLFGTQLSAGRVERVDFEVTRTGKKNGAAQMALVQGTNIAKSKKRKRVTADELENRLEDVSLPLTWDRQLHRSGSHAVVVFVDKASMEASLKAAKKAARKVSTITWGEGIEDRTPASGLQRYISHQRACYPPRAELLRTVNEYMNVFAEVAEARKREAARRVAEPDEDGFITVTSGPRLTSAAGEEEAKRLIEKQKKRAEGFGDFYRFQSREKRKERQIDLLKKFDEDKKKLEELKMRKGKIRPE</sequence>
<dbReference type="OrthoDB" id="10251254at2759"/>
<dbReference type="Gene3D" id="6.10.250.1770">
    <property type="match status" value="1"/>
</dbReference>
<evidence type="ECO:0000256" key="1">
    <source>
        <dbReference type="ARBA" id="ARBA00004123"/>
    </source>
</evidence>
<dbReference type="InterPro" id="IPR020587">
    <property type="entry name" value="RecA_monomer-monomer_interface"/>
</dbReference>